<evidence type="ECO:0000256" key="4">
    <source>
        <dbReference type="ARBA" id="ARBA00023136"/>
    </source>
</evidence>
<evidence type="ECO:0000313" key="6">
    <source>
        <dbReference type="EMBL" id="AJP03412.1"/>
    </source>
</evidence>
<feature type="transmembrane region" description="Helical" evidence="5">
    <location>
        <begin position="157"/>
        <end position="180"/>
    </location>
</feature>
<evidence type="ECO:0000256" key="3">
    <source>
        <dbReference type="ARBA" id="ARBA00022989"/>
    </source>
</evidence>
<name>A0A0C5FTN0_9ACTN</name>
<feature type="transmembrane region" description="Helical" evidence="5">
    <location>
        <begin position="17"/>
        <end position="34"/>
    </location>
</feature>
<evidence type="ECO:0000256" key="1">
    <source>
        <dbReference type="ARBA" id="ARBA00004141"/>
    </source>
</evidence>
<dbReference type="STRING" id="477245.TU94_19930"/>
<gene>
    <name evidence="6" type="ORF">TU94_19930</name>
</gene>
<dbReference type="InterPro" id="IPR004695">
    <property type="entry name" value="SLAC1/Mae1/Ssu1/TehA"/>
</dbReference>
<keyword evidence="7" id="KW-1185">Reference proteome</keyword>
<dbReference type="OrthoDB" id="4538527at2"/>
<feature type="transmembrane region" description="Helical" evidence="5">
    <location>
        <begin position="294"/>
        <end position="312"/>
    </location>
</feature>
<feature type="transmembrane region" description="Helical" evidence="5">
    <location>
        <begin position="263"/>
        <end position="282"/>
    </location>
</feature>
<evidence type="ECO:0000256" key="2">
    <source>
        <dbReference type="ARBA" id="ARBA00022692"/>
    </source>
</evidence>
<feature type="transmembrane region" description="Helical" evidence="5">
    <location>
        <begin position="96"/>
        <end position="119"/>
    </location>
</feature>
<feature type="transmembrane region" description="Helical" evidence="5">
    <location>
        <begin position="131"/>
        <end position="151"/>
    </location>
</feature>
<dbReference type="GO" id="GO:0055085">
    <property type="term" value="P:transmembrane transport"/>
    <property type="evidence" value="ECO:0007669"/>
    <property type="project" value="InterPro"/>
</dbReference>
<keyword evidence="2 5" id="KW-0812">Transmembrane</keyword>
<dbReference type="AlphaFoldDB" id="A0A0C5FTN0"/>
<proteinExistence type="predicted"/>
<reference evidence="6 7" key="1">
    <citation type="submission" date="2015-02" db="EMBL/GenBank/DDBJ databases">
        <title>Genome sequence of thermotolerant Streptomyces cyaneogriseus subsp. Noncyanogenus NMWT1, the producer of nematocidal antibiotics nemadectin.</title>
        <authorList>
            <person name="Wang H."/>
            <person name="Li C."/>
            <person name="Xiang W."/>
            <person name="Wang X."/>
        </authorList>
    </citation>
    <scope>NUCLEOTIDE SEQUENCE [LARGE SCALE GENOMIC DNA]</scope>
    <source>
        <strain evidence="6 7">NMWT 1</strain>
    </source>
</reference>
<dbReference type="PATRIC" id="fig|477245.3.peg.4203"/>
<accession>A0A0C5FTN0</accession>
<dbReference type="InterPro" id="IPR038665">
    <property type="entry name" value="Voltage-dep_anion_channel_sf"/>
</dbReference>
<feature type="transmembrane region" description="Helical" evidence="5">
    <location>
        <begin position="231"/>
        <end position="251"/>
    </location>
</feature>
<dbReference type="Proteomes" id="UP000032234">
    <property type="component" value="Chromosome"/>
</dbReference>
<protein>
    <submittedName>
        <fullName evidence="6">Membrane protein</fullName>
    </submittedName>
</protein>
<dbReference type="HOGENOM" id="CLU_052472_1_0_11"/>
<sequence>MSGTSPLRAWWAQRPPAAGAAVMATGIVSVGLHLRGHEFLSRLALVPACAAWLGLAVNFVVLLLRERPRWVAQAGTPGALTAVAATTVLGTRFSQLGWQVVAQALLALAAVLWPGLLCLVVRHWGRPMPGAVFLGCVATQGLAVLGATLAPVSSAAWLAHAALVLFWLGLVLYLIALVRFDLRQVALGAGDHWIAAGALAISALAGSKLLAASGPRLRLWNDDDGGVLRAVTVALLVLDLAWYVVLLAAELGWPRVRYDVRRWATVFPMGMTAAAALSAAAVLDVPWLRGLGQVLLWIAVAAWLAVAAGAVGSAREGLRSAAAEEPVRSTARR</sequence>
<dbReference type="KEGG" id="scw:TU94_19930"/>
<dbReference type="Pfam" id="PF03595">
    <property type="entry name" value="SLAC1"/>
    <property type="match status" value="1"/>
</dbReference>
<keyword evidence="3 5" id="KW-1133">Transmembrane helix</keyword>
<keyword evidence="4 5" id="KW-0472">Membrane</keyword>
<dbReference type="RefSeq" id="WP_044383283.1">
    <property type="nucleotide sequence ID" value="NZ_CP010849.1"/>
</dbReference>
<organism evidence="6 7">
    <name type="scientific">Streptomyces cyaneogriseus subsp. noncyanogenus</name>
    <dbReference type="NCBI Taxonomy" id="477245"/>
    <lineage>
        <taxon>Bacteria</taxon>
        <taxon>Bacillati</taxon>
        <taxon>Actinomycetota</taxon>
        <taxon>Actinomycetes</taxon>
        <taxon>Kitasatosporales</taxon>
        <taxon>Streptomycetaceae</taxon>
        <taxon>Streptomyces</taxon>
    </lineage>
</organism>
<evidence type="ECO:0000313" key="7">
    <source>
        <dbReference type="Proteomes" id="UP000032234"/>
    </source>
</evidence>
<dbReference type="Gene3D" id="1.50.10.150">
    <property type="entry name" value="Voltage-dependent anion channel"/>
    <property type="match status" value="1"/>
</dbReference>
<dbReference type="GO" id="GO:0016020">
    <property type="term" value="C:membrane"/>
    <property type="evidence" value="ECO:0007669"/>
    <property type="project" value="UniProtKB-SubCell"/>
</dbReference>
<dbReference type="CDD" id="cd09319">
    <property type="entry name" value="TDT_like_1"/>
    <property type="match status" value="1"/>
</dbReference>
<comment type="subcellular location">
    <subcellularLocation>
        <location evidence="1">Membrane</location>
        <topology evidence="1">Multi-pass membrane protein</topology>
    </subcellularLocation>
</comment>
<feature type="transmembrane region" description="Helical" evidence="5">
    <location>
        <begin position="40"/>
        <end position="63"/>
    </location>
</feature>
<evidence type="ECO:0000256" key="5">
    <source>
        <dbReference type="SAM" id="Phobius"/>
    </source>
</evidence>
<feature type="transmembrane region" description="Helical" evidence="5">
    <location>
        <begin position="192"/>
        <end position="211"/>
    </location>
</feature>
<dbReference type="EMBL" id="CP010849">
    <property type="protein sequence ID" value="AJP03412.1"/>
    <property type="molecule type" value="Genomic_DNA"/>
</dbReference>